<keyword evidence="2" id="KW-0812">Transmembrane</keyword>
<dbReference type="KEGG" id="dpp:DICPUDRAFT_57256"/>
<feature type="transmembrane region" description="Helical" evidence="2">
    <location>
        <begin position="91"/>
        <end position="116"/>
    </location>
</feature>
<proteinExistence type="predicted"/>
<evidence type="ECO:0000313" key="4">
    <source>
        <dbReference type="Proteomes" id="UP000001064"/>
    </source>
</evidence>
<feature type="compositionally biased region" description="Basic and acidic residues" evidence="1">
    <location>
        <begin position="258"/>
        <end position="272"/>
    </location>
</feature>
<feature type="transmembrane region" description="Helical" evidence="2">
    <location>
        <begin position="526"/>
        <end position="544"/>
    </location>
</feature>
<sequence length="742" mass="85809">MDYYKIERQDQKSKIYKLILHPIPSIIIAFLFMVLVVICPLKQETSSLTVNNLVYLLVYLPVVSVFCFAVFFPLSYTFLNLPRVPYNLKSTILLFFVAWTMFLSIVHLVFMWIGIFPIPFEWLIISFGVGVPLIYLLVWFSISKHIKDGKDTNESTLESEQLNLTTNVNINSYTFNEDDKIRRIERARSKSISKSADHHLYDGANTIPQPFNDEKDQEQKNEIELKQFTNNINDTNNIKEMNKNNNVQKEIVIEIDQQKQEEDQKQEQHQEQPENVFKSNDEPQSQPLSQSLSQSLSISLPRSLNNRSLDETLTHSYYYDTQYQQPLPPLPTTTIVQQQRVSEIKSSSNENLSSNNTSSGNNCNGMDEEIEIGKSCSSVTGSRSSCESHFDASLDETTSRSTPNKCSSIDVQKMDKDILAPDEFISATTPRYYNHATKKPMFSKGSFFYKWWVVSSTMVLGPFGYVFFHLFLFAFYSVSDNFFQILLIISFQAVILTYKLIFRLSFHRMRSVLPNIPLRVFQDGRVLFLFWLELSSHCFFSMVFPHVGSWYMILIYLTLEAFTLTLQILVDTKTFRNYCIRKCEILYKIVYGKVYTGTKLYLILGQDGPLDRSVSLELFFFNTVARALSGCAYIVFSLAIYYGPNQDFYPTIKELKVTSYFLTLLYAGASLGTALVHMYIFKRILKNIYKINLIKRGIQLWGRRPDVAFFFITNCFILPLVVLLQQNSAVSYLLTNTYKIGN</sequence>
<feature type="transmembrane region" description="Helical" evidence="2">
    <location>
        <begin position="451"/>
        <end position="476"/>
    </location>
</feature>
<dbReference type="EMBL" id="GL871209">
    <property type="protein sequence ID" value="EGC32152.1"/>
    <property type="molecule type" value="Genomic_DNA"/>
</dbReference>
<evidence type="ECO:0000256" key="2">
    <source>
        <dbReference type="SAM" id="Phobius"/>
    </source>
</evidence>
<keyword evidence="2" id="KW-1133">Transmembrane helix</keyword>
<feature type="compositionally biased region" description="Low complexity" evidence="1">
    <location>
        <begin position="283"/>
        <end position="297"/>
    </location>
</feature>
<feature type="transmembrane region" description="Helical" evidence="2">
    <location>
        <begin position="18"/>
        <end position="38"/>
    </location>
</feature>
<evidence type="ECO:0000256" key="1">
    <source>
        <dbReference type="SAM" id="MobiDB-lite"/>
    </source>
</evidence>
<feature type="compositionally biased region" description="Low complexity" evidence="1">
    <location>
        <begin position="346"/>
        <end position="364"/>
    </location>
</feature>
<feature type="region of interest" description="Disordered" evidence="1">
    <location>
        <begin position="258"/>
        <end position="297"/>
    </location>
</feature>
<dbReference type="VEuPathDB" id="AmoebaDB:DICPUDRAFT_57256"/>
<dbReference type="OrthoDB" id="20184at2759"/>
<evidence type="ECO:0008006" key="5">
    <source>
        <dbReference type="Google" id="ProtNLM"/>
    </source>
</evidence>
<accession>F0ZV86</accession>
<dbReference type="RefSeq" id="XP_003291324.1">
    <property type="nucleotide sequence ID" value="XM_003291276.1"/>
</dbReference>
<feature type="transmembrane region" description="Helical" evidence="2">
    <location>
        <begin position="482"/>
        <end position="506"/>
    </location>
</feature>
<feature type="transmembrane region" description="Helical" evidence="2">
    <location>
        <begin position="619"/>
        <end position="643"/>
    </location>
</feature>
<feature type="transmembrane region" description="Helical" evidence="2">
    <location>
        <begin position="550"/>
        <end position="570"/>
    </location>
</feature>
<feature type="transmembrane region" description="Helical" evidence="2">
    <location>
        <begin position="663"/>
        <end position="685"/>
    </location>
</feature>
<feature type="region of interest" description="Disordered" evidence="1">
    <location>
        <begin position="198"/>
        <end position="219"/>
    </location>
</feature>
<evidence type="ECO:0000313" key="3">
    <source>
        <dbReference type="EMBL" id="EGC32152.1"/>
    </source>
</evidence>
<reference evidence="4" key="1">
    <citation type="journal article" date="2011" name="Genome Biol.">
        <title>Comparative genomics of the social amoebae Dictyostelium discoideum and Dictyostelium purpureum.</title>
        <authorList>
            <consortium name="US DOE Joint Genome Institute (JGI-PGF)"/>
            <person name="Sucgang R."/>
            <person name="Kuo A."/>
            <person name="Tian X."/>
            <person name="Salerno W."/>
            <person name="Parikh A."/>
            <person name="Feasley C.L."/>
            <person name="Dalin E."/>
            <person name="Tu H."/>
            <person name="Huang E."/>
            <person name="Barry K."/>
            <person name="Lindquist E."/>
            <person name="Shapiro H."/>
            <person name="Bruce D."/>
            <person name="Schmutz J."/>
            <person name="Salamov A."/>
            <person name="Fey P."/>
            <person name="Gaudet P."/>
            <person name="Anjard C."/>
            <person name="Babu M.M."/>
            <person name="Basu S."/>
            <person name="Bushmanova Y."/>
            <person name="van der Wel H."/>
            <person name="Katoh-Kurasawa M."/>
            <person name="Dinh C."/>
            <person name="Coutinho P.M."/>
            <person name="Saito T."/>
            <person name="Elias M."/>
            <person name="Schaap P."/>
            <person name="Kay R.R."/>
            <person name="Henrissat B."/>
            <person name="Eichinger L."/>
            <person name="Rivero F."/>
            <person name="Putnam N.H."/>
            <person name="West C.M."/>
            <person name="Loomis W.F."/>
            <person name="Chisholm R.L."/>
            <person name="Shaulsky G."/>
            <person name="Strassmann J.E."/>
            <person name="Queller D.C."/>
            <person name="Kuspa A."/>
            <person name="Grigoriev I.V."/>
        </authorList>
    </citation>
    <scope>NUCLEOTIDE SEQUENCE [LARGE SCALE GENOMIC DNA]</scope>
    <source>
        <strain evidence="4">QSDP1</strain>
    </source>
</reference>
<dbReference type="Proteomes" id="UP000001064">
    <property type="component" value="Unassembled WGS sequence"/>
</dbReference>
<feature type="region of interest" description="Disordered" evidence="1">
    <location>
        <begin position="337"/>
        <end position="366"/>
    </location>
</feature>
<dbReference type="FunCoup" id="F0ZV86">
    <property type="interactions" value="937"/>
</dbReference>
<keyword evidence="4" id="KW-1185">Reference proteome</keyword>
<protein>
    <recommendedName>
        <fullName evidence="5">Transmembrane protein</fullName>
    </recommendedName>
</protein>
<dbReference type="eggNOG" id="ENOG502RBUZ">
    <property type="taxonomic scope" value="Eukaryota"/>
</dbReference>
<feature type="transmembrane region" description="Helical" evidence="2">
    <location>
        <begin position="122"/>
        <end position="142"/>
    </location>
</feature>
<dbReference type="InParanoid" id="F0ZV86"/>
<feature type="transmembrane region" description="Helical" evidence="2">
    <location>
        <begin position="58"/>
        <end position="79"/>
    </location>
</feature>
<dbReference type="GeneID" id="10507504"/>
<dbReference type="AlphaFoldDB" id="F0ZV86"/>
<feature type="transmembrane region" description="Helical" evidence="2">
    <location>
        <begin position="706"/>
        <end position="724"/>
    </location>
</feature>
<name>F0ZV86_DICPU</name>
<keyword evidence="2" id="KW-0472">Membrane</keyword>
<dbReference type="OMA" id="FITNCFI"/>
<organism evidence="3 4">
    <name type="scientific">Dictyostelium purpureum</name>
    <name type="common">Slime mold</name>
    <dbReference type="NCBI Taxonomy" id="5786"/>
    <lineage>
        <taxon>Eukaryota</taxon>
        <taxon>Amoebozoa</taxon>
        <taxon>Evosea</taxon>
        <taxon>Eumycetozoa</taxon>
        <taxon>Dictyostelia</taxon>
        <taxon>Dictyosteliales</taxon>
        <taxon>Dictyosteliaceae</taxon>
        <taxon>Dictyostelium</taxon>
    </lineage>
</organism>
<gene>
    <name evidence="3" type="ORF">DICPUDRAFT_57256</name>
</gene>